<proteinExistence type="inferred from homology"/>
<feature type="transmembrane region" description="Helical" evidence="9">
    <location>
        <begin position="20"/>
        <end position="44"/>
    </location>
</feature>
<evidence type="ECO:0000256" key="1">
    <source>
        <dbReference type="ARBA" id="ARBA00004429"/>
    </source>
</evidence>
<dbReference type="InterPro" id="IPR055348">
    <property type="entry name" value="DctQ"/>
</dbReference>
<feature type="domain" description="Tripartite ATP-independent periplasmic transporters DctQ component" evidence="10">
    <location>
        <begin position="30"/>
        <end position="161"/>
    </location>
</feature>
<organism evidence="11 12">
    <name type="scientific">Sporosarcina soli</name>
    <dbReference type="NCBI Taxonomy" id="334736"/>
    <lineage>
        <taxon>Bacteria</taxon>
        <taxon>Bacillati</taxon>
        <taxon>Bacillota</taxon>
        <taxon>Bacilli</taxon>
        <taxon>Bacillales</taxon>
        <taxon>Caryophanaceae</taxon>
        <taxon>Sporosarcina</taxon>
    </lineage>
</organism>
<evidence type="ECO:0000313" key="12">
    <source>
        <dbReference type="Proteomes" id="UP001596109"/>
    </source>
</evidence>
<keyword evidence="6 9" id="KW-1133">Transmembrane helix</keyword>
<evidence type="ECO:0000256" key="3">
    <source>
        <dbReference type="ARBA" id="ARBA00022475"/>
    </source>
</evidence>
<keyword evidence="12" id="KW-1185">Reference proteome</keyword>
<keyword evidence="4" id="KW-0997">Cell inner membrane</keyword>
<evidence type="ECO:0000256" key="2">
    <source>
        <dbReference type="ARBA" id="ARBA00022448"/>
    </source>
</evidence>
<dbReference type="Pfam" id="PF04290">
    <property type="entry name" value="DctQ"/>
    <property type="match status" value="1"/>
</dbReference>
<dbReference type="RefSeq" id="WP_381430124.1">
    <property type="nucleotide sequence ID" value="NZ_JBHSNO010000001.1"/>
</dbReference>
<evidence type="ECO:0000256" key="9">
    <source>
        <dbReference type="SAM" id="Phobius"/>
    </source>
</evidence>
<keyword evidence="2" id="KW-0813">Transport</keyword>
<evidence type="ECO:0000256" key="8">
    <source>
        <dbReference type="ARBA" id="ARBA00038436"/>
    </source>
</evidence>
<dbReference type="PANTHER" id="PTHR35011">
    <property type="entry name" value="2,3-DIKETO-L-GULONATE TRAP TRANSPORTER SMALL PERMEASE PROTEIN YIAM"/>
    <property type="match status" value="1"/>
</dbReference>
<feature type="transmembrane region" description="Helical" evidence="9">
    <location>
        <begin position="136"/>
        <end position="158"/>
    </location>
</feature>
<keyword evidence="7 9" id="KW-0472">Membrane</keyword>
<dbReference type="Proteomes" id="UP001596109">
    <property type="component" value="Unassembled WGS sequence"/>
</dbReference>
<evidence type="ECO:0000256" key="7">
    <source>
        <dbReference type="ARBA" id="ARBA00023136"/>
    </source>
</evidence>
<keyword evidence="3" id="KW-1003">Cell membrane</keyword>
<sequence length="179" mass="20111">MKKILIFIMAAITKLNKSMVWIIGTIVLLMSLLLTVDVILRYFFNSPTSWAFSLATWGTGLLGFALGGYTLAIEQHVRVDLYFEKFSPRMKSIVDMISAFFLFLMAAALFWFGLGYVIHYYQIGATMTGGLAMPLWIAWLIVPLGGLLIGLQGLVKFFNDLSIIITGKKIYEYEIEEGA</sequence>
<evidence type="ECO:0000313" key="11">
    <source>
        <dbReference type="EMBL" id="MFC5587733.1"/>
    </source>
</evidence>
<comment type="similarity">
    <text evidence="8">Belongs to the TRAP transporter small permease family.</text>
</comment>
<protein>
    <submittedName>
        <fullName evidence="11">TRAP transporter small permease subunit</fullName>
    </submittedName>
</protein>
<evidence type="ECO:0000256" key="6">
    <source>
        <dbReference type="ARBA" id="ARBA00022989"/>
    </source>
</evidence>
<gene>
    <name evidence="11" type="ORF">ACFPRA_02265</name>
</gene>
<dbReference type="InterPro" id="IPR007387">
    <property type="entry name" value="TRAP_DctQ"/>
</dbReference>
<feature type="transmembrane region" description="Helical" evidence="9">
    <location>
        <begin position="93"/>
        <end position="116"/>
    </location>
</feature>
<evidence type="ECO:0000259" key="10">
    <source>
        <dbReference type="Pfam" id="PF04290"/>
    </source>
</evidence>
<comment type="caution">
    <text evidence="11">The sequence shown here is derived from an EMBL/GenBank/DDBJ whole genome shotgun (WGS) entry which is preliminary data.</text>
</comment>
<feature type="transmembrane region" description="Helical" evidence="9">
    <location>
        <begin position="50"/>
        <end position="72"/>
    </location>
</feature>
<evidence type="ECO:0000256" key="5">
    <source>
        <dbReference type="ARBA" id="ARBA00022692"/>
    </source>
</evidence>
<dbReference type="PANTHER" id="PTHR35011:SF4">
    <property type="entry name" value="SLL1102 PROTEIN"/>
    <property type="match status" value="1"/>
</dbReference>
<reference evidence="12" key="1">
    <citation type="journal article" date="2019" name="Int. J. Syst. Evol. Microbiol.">
        <title>The Global Catalogue of Microorganisms (GCM) 10K type strain sequencing project: providing services to taxonomists for standard genome sequencing and annotation.</title>
        <authorList>
            <consortium name="The Broad Institute Genomics Platform"/>
            <consortium name="The Broad Institute Genome Sequencing Center for Infectious Disease"/>
            <person name="Wu L."/>
            <person name="Ma J."/>
        </authorList>
    </citation>
    <scope>NUCLEOTIDE SEQUENCE [LARGE SCALE GENOMIC DNA]</scope>
    <source>
        <strain evidence="12">CGMCC 4.1434</strain>
    </source>
</reference>
<evidence type="ECO:0000256" key="4">
    <source>
        <dbReference type="ARBA" id="ARBA00022519"/>
    </source>
</evidence>
<name>A0ABW0TEW5_9BACL</name>
<accession>A0ABW0TEW5</accession>
<dbReference type="EMBL" id="JBHSNO010000001">
    <property type="protein sequence ID" value="MFC5587733.1"/>
    <property type="molecule type" value="Genomic_DNA"/>
</dbReference>
<keyword evidence="5 9" id="KW-0812">Transmembrane</keyword>
<comment type="subcellular location">
    <subcellularLocation>
        <location evidence="1">Cell inner membrane</location>
        <topology evidence="1">Multi-pass membrane protein</topology>
    </subcellularLocation>
</comment>